<evidence type="ECO:0000259" key="17">
    <source>
        <dbReference type="Pfam" id="PF12254"/>
    </source>
</evidence>
<dbReference type="GO" id="GO:0008270">
    <property type="term" value="F:zinc ion binding"/>
    <property type="evidence" value="ECO:0007669"/>
    <property type="project" value="UniProtKB-KW"/>
</dbReference>
<evidence type="ECO:0000256" key="10">
    <source>
        <dbReference type="ARBA" id="ARBA00023125"/>
    </source>
</evidence>
<evidence type="ECO:0000259" key="16">
    <source>
        <dbReference type="Pfam" id="PF08996"/>
    </source>
</evidence>
<evidence type="ECO:0000256" key="4">
    <source>
        <dbReference type="ARBA" id="ARBA00022695"/>
    </source>
</evidence>
<dbReference type="Pfam" id="PF12254">
    <property type="entry name" value="DNA_pol_alpha_N"/>
    <property type="match status" value="1"/>
</dbReference>
<feature type="compositionally biased region" description="Acidic residues" evidence="13">
    <location>
        <begin position="958"/>
        <end position="970"/>
    </location>
</feature>
<dbReference type="GO" id="GO:0006272">
    <property type="term" value="P:leading strand elongation"/>
    <property type="evidence" value="ECO:0007669"/>
    <property type="project" value="TreeGrafter"/>
</dbReference>
<dbReference type="PRINTS" id="PR00106">
    <property type="entry name" value="DNAPOLB"/>
</dbReference>
<dbReference type="InterPro" id="IPR015088">
    <property type="entry name" value="Znf_DNA-dir_DNA_pol_B_alpha"/>
</dbReference>
<dbReference type="Pfam" id="PF08996">
    <property type="entry name" value="zf-DNA_Pol"/>
    <property type="match status" value="1"/>
</dbReference>
<dbReference type="Gene3D" id="1.10.3200.20">
    <property type="entry name" value="DNA Polymerase alpha, zinc finger"/>
    <property type="match status" value="1"/>
</dbReference>
<feature type="compositionally biased region" description="Low complexity" evidence="13">
    <location>
        <begin position="205"/>
        <end position="219"/>
    </location>
</feature>
<evidence type="ECO:0000256" key="3">
    <source>
        <dbReference type="ARBA" id="ARBA00022679"/>
    </source>
</evidence>
<keyword evidence="11" id="KW-0539">Nucleus</keyword>
<dbReference type="SUPFAM" id="SSF53098">
    <property type="entry name" value="Ribonuclease H-like"/>
    <property type="match status" value="1"/>
</dbReference>
<dbReference type="InterPro" id="IPR038256">
    <property type="entry name" value="Pol_alpha_znc_sf"/>
</dbReference>
<feature type="domain" description="DNA-directed DNA polymerase family B multifunctional" evidence="14">
    <location>
        <begin position="827"/>
        <end position="1351"/>
    </location>
</feature>
<feature type="domain" description="DNA-directed DNA polymerase family B exonuclease" evidence="15">
    <location>
        <begin position="507"/>
        <end position="762"/>
    </location>
</feature>
<protein>
    <recommendedName>
        <fullName evidence="12">DNA polymerase</fullName>
        <ecNumber evidence="12">2.7.7.7</ecNumber>
    </recommendedName>
</protein>
<name>A0A5A8CKU9_CAFRO</name>
<dbReference type="Gene3D" id="3.30.420.10">
    <property type="entry name" value="Ribonuclease H-like superfamily/Ribonuclease H"/>
    <property type="match status" value="1"/>
</dbReference>
<feature type="domain" description="DNA polymerase alpha catalytic subunit N-terminal" evidence="17">
    <location>
        <begin position="18"/>
        <end position="80"/>
    </location>
</feature>
<reference evidence="18 19" key="1">
    <citation type="submission" date="2019-07" db="EMBL/GenBank/DDBJ databases">
        <title>Genomes of Cafeteria roenbergensis.</title>
        <authorList>
            <person name="Fischer M.G."/>
            <person name="Hackl T."/>
            <person name="Roman M."/>
        </authorList>
    </citation>
    <scope>NUCLEOTIDE SEQUENCE [LARGE SCALE GENOMIC DNA]</scope>
    <source>
        <strain evidence="18 19">BVI</strain>
    </source>
</reference>
<evidence type="ECO:0000256" key="5">
    <source>
        <dbReference type="ARBA" id="ARBA00022705"/>
    </source>
</evidence>
<evidence type="ECO:0000259" key="14">
    <source>
        <dbReference type="Pfam" id="PF00136"/>
    </source>
</evidence>
<dbReference type="InterPro" id="IPR006134">
    <property type="entry name" value="DNA-dir_DNA_pol_B_multi_dom"/>
</dbReference>
<feature type="compositionally biased region" description="Basic residues" evidence="13">
    <location>
        <begin position="112"/>
        <end position="126"/>
    </location>
</feature>
<dbReference type="GO" id="GO:0003697">
    <property type="term" value="F:single-stranded DNA binding"/>
    <property type="evidence" value="ECO:0007669"/>
    <property type="project" value="TreeGrafter"/>
</dbReference>
<feature type="compositionally biased region" description="Acidic residues" evidence="13">
    <location>
        <begin position="194"/>
        <end position="204"/>
    </location>
</feature>
<dbReference type="InterPro" id="IPR023211">
    <property type="entry name" value="DNA_pol_palm_dom_sf"/>
</dbReference>
<keyword evidence="6" id="KW-0479">Metal-binding</keyword>
<dbReference type="GO" id="GO:0003688">
    <property type="term" value="F:DNA replication origin binding"/>
    <property type="evidence" value="ECO:0007669"/>
    <property type="project" value="TreeGrafter"/>
</dbReference>
<evidence type="ECO:0000313" key="19">
    <source>
        <dbReference type="Proteomes" id="UP000323011"/>
    </source>
</evidence>
<dbReference type="PANTHER" id="PTHR45861:SF1">
    <property type="entry name" value="DNA POLYMERASE ALPHA CATALYTIC SUBUNIT"/>
    <property type="match status" value="1"/>
</dbReference>
<dbReference type="EMBL" id="VLTN01000015">
    <property type="protein sequence ID" value="KAA0153706.1"/>
    <property type="molecule type" value="Genomic_DNA"/>
</dbReference>
<feature type="compositionally biased region" description="Acidic residues" evidence="13">
    <location>
        <begin position="84"/>
        <end position="107"/>
    </location>
</feature>
<dbReference type="PROSITE" id="PS00116">
    <property type="entry name" value="DNA_POLYMERASE_B"/>
    <property type="match status" value="1"/>
</dbReference>
<dbReference type="GO" id="GO:0003887">
    <property type="term" value="F:DNA-directed DNA polymerase activity"/>
    <property type="evidence" value="ECO:0007669"/>
    <property type="project" value="UniProtKB-KW"/>
</dbReference>
<evidence type="ECO:0000256" key="2">
    <source>
        <dbReference type="ARBA" id="ARBA00005755"/>
    </source>
</evidence>
<feature type="compositionally biased region" description="Low complexity" evidence="13">
    <location>
        <begin position="168"/>
        <end position="180"/>
    </location>
</feature>
<evidence type="ECO:0000256" key="8">
    <source>
        <dbReference type="ARBA" id="ARBA00022833"/>
    </source>
</evidence>
<dbReference type="CDD" id="cd05532">
    <property type="entry name" value="POLBc_alpha"/>
    <property type="match status" value="1"/>
</dbReference>
<comment type="catalytic activity">
    <reaction evidence="12">
        <text>DNA(n) + a 2'-deoxyribonucleoside 5'-triphosphate = DNA(n+1) + diphosphate</text>
        <dbReference type="Rhea" id="RHEA:22508"/>
        <dbReference type="Rhea" id="RHEA-COMP:17339"/>
        <dbReference type="Rhea" id="RHEA-COMP:17340"/>
        <dbReference type="ChEBI" id="CHEBI:33019"/>
        <dbReference type="ChEBI" id="CHEBI:61560"/>
        <dbReference type="ChEBI" id="CHEBI:173112"/>
        <dbReference type="EC" id="2.7.7.7"/>
    </reaction>
</comment>
<keyword evidence="3 12" id="KW-0808">Transferase</keyword>
<dbReference type="Pfam" id="PF00136">
    <property type="entry name" value="DNA_pol_B"/>
    <property type="match status" value="1"/>
</dbReference>
<dbReference type="SMART" id="SM00486">
    <property type="entry name" value="POLBc"/>
    <property type="match status" value="1"/>
</dbReference>
<keyword evidence="19" id="KW-1185">Reference proteome</keyword>
<dbReference type="Pfam" id="PF03104">
    <property type="entry name" value="DNA_pol_B_exo1"/>
    <property type="match status" value="1"/>
</dbReference>
<comment type="subcellular location">
    <subcellularLocation>
        <location evidence="1">Nucleus</location>
    </subcellularLocation>
</comment>
<dbReference type="InterPro" id="IPR006133">
    <property type="entry name" value="DNA-dir_DNA_pol_B_exonuc"/>
</dbReference>
<dbReference type="Gene3D" id="1.10.132.60">
    <property type="entry name" value="DNA polymerase family B, C-terminal domain"/>
    <property type="match status" value="1"/>
</dbReference>
<dbReference type="Gene3D" id="3.30.70.2820">
    <property type="match status" value="1"/>
</dbReference>
<evidence type="ECO:0000259" key="15">
    <source>
        <dbReference type="Pfam" id="PF03104"/>
    </source>
</evidence>
<dbReference type="InterPro" id="IPR006172">
    <property type="entry name" value="DNA-dir_DNA_pol_B"/>
</dbReference>
<dbReference type="GO" id="GO:0003682">
    <property type="term" value="F:chromatin binding"/>
    <property type="evidence" value="ECO:0007669"/>
    <property type="project" value="TreeGrafter"/>
</dbReference>
<dbReference type="Gene3D" id="6.10.10.100">
    <property type="match status" value="1"/>
</dbReference>
<dbReference type="InterPro" id="IPR024647">
    <property type="entry name" value="DNA_pol_a_cat_su_N"/>
</dbReference>
<dbReference type="InterPro" id="IPR036397">
    <property type="entry name" value="RNaseH_sf"/>
</dbReference>
<comment type="caution">
    <text evidence="18">The sequence shown here is derived from an EMBL/GenBank/DDBJ whole genome shotgun (WGS) entry which is preliminary data.</text>
</comment>
<evidence type="ECO:0000256" key="6">
    <source>
        <dbReference type="ARBA" id="ARBA00022723"/>
    </source>
</evidence>
<dbReference type="InterPro" id="IPR045846">
    <property type="entry name" value="POLBc_alpha"/>
</dbReference>
<dbReference type="CDD" id="cd05776">
    <property type="entry name" value="DNA_polB_alpha_exo"/>
    <property type="match status" value="1"/>
</dbReference>
<evidence type="ECO:0000256" key="11">
    <source>
        <dbReference type="ARBA" id="ARBA00023242"/>
    </source>
</evidence>
<dbReference type="GO" id="GO:0006273">
    <property type="term" value="P:lagging strand elongation"/>
    <property type="evidence" value="ECO:0007669"/>
    <property type="project" value="TreeGrafter"/>
</dbReference>
<dbReference type="Gene3D" id="1.10.287.690">
    <property type="entry name" value="Helix hairpin bin"/>
    <property type="match status" value="1"/>
</dbReference>
<dbReference type="InterPro" id="IPR017964">
    <property type="entry name" value="DNA-dir_DNA_pol_B_CS"/>
</dbReference>
<feature type="region of interest" description="Disordered" evidence="13">
    <location>
        <begin position="66"/>
        <end position="219"/>
    </location>
</feature>
<dbReference type="GO" id="GO:1902975">
    <property type="term" value="P:mitotic DNA replication initiation"/>
    <property type="evidence" value="ECO:0007669"/>
    <property type="project" value="InterPro"/>
</dbReference>
<dbReference type="GO" id="GO:0005658">
    <property type="term" value="C:alpha DNA polymerase:primase complex"/>
    <property type="evidence" value="ECO:0007669"/>
    <property type="project" value="TreeGrafter"/>
</dbReference>
<feature type="region of interest" description="Disordered" evidence="13">
    <location>
        <begin position="931"/>
        <end position="984"/>
    </location>
</feature>
<dbReference type="InterPro" id="IPR043502">
    <property type="entry name" value="DNA/RNA_pol_sf"/>
</dbReference>
<accession>A0A5A8CKU9</accession>
<gene>
    <name evidence="18" type="ORF">FNF29_03094</name>
</gene>
<evidence type="ECO:0000256" key="9">
    <source>
        <dbReference type="ARBA" id="ARBA00022932"/>
    </source>
</evidence>
<dbReference type="Gene3D" id="2.40.50.730">
    <property type="match status" value="1"/>
</dbReference>
<evidence type="ECO:0000256" key="1">
    <source>
        <dbReference type="ARBA" id="ARBA00004123"/>
    </source>
</evidence>
<feature type="region of interest" description="Disordered" evidence="13">
    <location>
        <begin position="1294"/>
        <end position="1317"/>
    </location>
</feature>
<dbReference type="Gene3D" id="3.90.1600.10">
    <property type="entry name" value="Palm domain of DNA polymerase"/>
    <property type="match status" value="1"/>
</dbReference>
<feature type="compositionally biased region" description="Low complexity" evidence="13">
    <location>
        <begin position="931"/>
        <end position="954"/>
    </location>
</feature>
<keyword evidence="7" id="KW-0863">Zinc-finger</keyword>
<dbReference type="OMA" id="WAAKIQK"/>
<dbReference type="PANTHER" id="PTHR45861">
    <property type="entry name" value="DNA POLYMERASE ALPHA CATALYTIC SUBUNIT"/>
    <property type="match status" value="1"/>
</dbReference>
<dbReference type="SUPFAM" id="SSF56672">
    <property type="entry name" value="DNA/RNA polymerases"/>
    <property type="match status" value="1"/>
</dbReference>
<feature type="domain" description="Zinc finger DNA-directed DNA polymerase family B alpha" evidence="16">
    <location>
        <begin position="1513"/>
        <end position="1650"/>
    </location>
</feature>
<dbReference type="InterPro" id="IPR012337">
    <property type="entry name" value="RNaseH-like_sf"/>
</dbReference>
<comment type="similarity">
    <text evidence="2 12">Belongs to the DNA polymerase type-B family.</text>
</comment>
<keyword evidence="10 12" id="KW-0238">DNA-binding</keyword>
<keyword evidence="4 12" id="KW-0548">Nucleotidyltransferase</keyword>
<keyword evidence="8" id="KW-0862">Zinc</keyword>
<evidence type="ECO:0000313" key="18">
    <source>
        <dbReference type="EMBL" id="KAA0153706.1"/>
    </source>
</evidence>
<dbReference type="NCBIfam" id="TIGR00592">
    <property type="entry name" value="pol2"/>
    <property type="match status" value="1"/>
</dbReference>
<dbReference type="GO" id="GO:0000166">
    <property type="term" value="F:nucleotide binding"/>
    <property type="evidence" value="ECO:0007669"/>
    <property type="project" value="InterPro"/>
</dbReference>
<proteinExistence type="inferred from homology"/>
<dbReference type="Proteomes" id="UP000323011">
    <property type="component" value="Unassembled WGS sequence"/>
</dbReference>
<keyword evidence="5 12" id="KW-0235">DNA replication</keyword>
<feature type="compositionally biased region" description="Basic and acidic residues" evidence="13">
    <location>
        <begin position="149"/>
        <end position="159"/>
    </location>
</feature>
<feature type="compositionally biased region" description="Acidic residues" evidence="13">
    <location>
        <begin position="66"/>
        <end position="78"/>
    </location>
</feature>
<organism evidence="18 19">
    <name type="scientific">Cafeteria roenbergensis</name>
    <name type="common">Marine flagellate</name>
    <dbReference type="NCBI Taxonomy" id="33653"/>
    <lineage>
        <taxon>Eukaryota</taxon>
        <taxon>Sar</taxon>
        <taxon>Stramenopiles</taxon>
        <taxon>Bigyra</taxon>
        <taxon>Opalozoa</taxon>
        <taxon>Bicosoecida</taxon>
        <taxon>Cafeteriaceae</taxon>
        <taxon>Cafeteria</taxon>
    </lineage>
</organism>
<dbReference type="InterPro" id="IPR042087">
    <property type="entry name" value="DNA_pol_B_thumb"/>
</dbReference>
<evidence type="ECO:0000256" key="13">
    <source>
        <dbReference type="SAM" id="MobiDB-lite"/>
    </source>
</evidence>
<sequence>MDQAGRAKVAKTAQSKALQQLAAARRGSGRARLLDVEEEDDAVFEEVTDEQYEKLVRKRQREDFVVDDDGFGYADDGEERYGDEAGDGEASGEDDGSVGSDGDDDEGAGAGRAKRARLARQRKLASRRGAAAAGGGIRSLFGRMAGDGGDGRRPADHARQGGATAAKPPSDSSGATAAPSGGAGLEDMLKQVDSDDDDDDDDDVAAAAPSGAAATGNLASSSLGANPLLAGAPASSGFTVAAIRASGKGAAVGSLLASGVGTRMAPSKRAALARAAARVAPSKLAAASAAAASGAAAGEMPALPSQGGGGGDTGGWWAADSAGVAATAAAAAAASAAAGPSGDDAAASLAPLPDDLPTVRARFPGASEDEDCLHVFWLDAYEDQRRNPGKLFLFGKVRVGETGRMASCCVTVTGLERCAFVLPRERDAVTGEPVSHMDVYNEVRDAMRSVLPPGKGVFAVKKVTRSYAFDQTDVPRGEHDYLKLVYPARFPALPQSVTRDGRSYRRIFGCGNPPLETFLLKRGIKGPCWLEIRGAKAPRASVSWCKYEVEIGNPKHINPLGASSPSLAAARLDRVPPSPPLSVLSLSLKTVVDPRSQAHEVVMASGLFHPAINVDGPTALSGSDVQHFTAVGPPTTASLPVDLADVIKSNAKYSGGALVSHANERSLLSFLLARIASLDPDVIMGHNITGFDMDVLLHRMSKHKIGHWSRIGRLRRHEMPRSKSGVHGRDTFLGVTVAGRLVCDTYRAAQELVRQTSYGLTALSKDLLEETRTGVDPVDVPRYYGTGQDTLWLARHTENDAWLALRLAGHLQVLPLTKQLTNLAGNLWSRSLQGARAERIEFLLLHEFHRLKYVVPDKFDEQRKLMADGGGARRSGGTGRKKAAYAGGLVLEPKVGLYDKFVLLLDFNSLYPSIIQEFNICFTTVEHMPSSASGGAKSSSSSSSTAAAAASSGAMGELAEEDEEDEDDGHDDLPPLPSPSLPDGVLPKVIRMLVDRRRVVKGLLKQETDQLKKQQLDIKQKALKILANSMYGCLGFANSRFYAKPLAALVTTQGREILQDTVDLAQEALGLEVIYGDTDSIMVYTGSTNVEVVMGLAQKVIKEVNKKYKRLEIDVDGVYARMLLLKKKKYAALMIDEMPRDGKPATFKKEMKGLDIVRRDWCPLAKKTGEAVLDIVLGGSEKDDAVASIFATLEQVGAAVREGKVPMEEFVITKGLNKAPKDYPDRKGQAHLQVAMRMLAAGKTVNVGDHIPFVITDGEEPGAGGGAAAAVAGSADSSSSSSSAAAAAAAGGTPTKAPAAVASGGTGKGKKQAADRARHPAEVVRFGLAVDTDWYMTNQILPVVSRLCAPIDGTSPKQLAEALGLDASRFAGAFAAAGAVADLFGDDKEYVPKSVLSDEERFRHARHLVGRCGRCGKAARIEGALHSDAALLSNAETACGLMCPAAGCGGLLSACAGDTATGCSPASAWTAAIATAGAAVPLEESRVPGLPAAPLPAPRGSPLTQSELDECRTSLITAVALAARGTAAAYGQGWHVCDEGTCRMRTRNVSTARGDGCPRPACRGKLWPEMPAAVVHNQLEFLATAFDPARAEERAKTALAEDGTSKDAAMRLAAMHAMDDALKGTLLSTSQQASQVLSGCAYHFVSPAAVFGYVGKLQRRQAAKRRRAAGYDEVEDSVVVEQF</sequence>
<dbReference type="EC" id="2.7.7.7" evidence="12"/>
<evidence type="ECO:0000256" key="7">
    <source>
        <dbReference type="ARBA" id="ARBA00022771"/>
    </source>
</evidence>
<evidence type="ECO:0000256" key="12">
    <source>
        <dbReference type="RuleBase" id="RU000442"/>
    </source>
</evidence>
<keyword evidence="9 12" id="KW-0239">DNA-directed DNA polymerase</keyword>